<comment type="similarity">
    <text evidence="1 4">Belongs to the inositol phosphokinase (IPK) family.</text>
</comment>
<protein>
    <recommendedName>
        <fullName evidence="4">Kinase</fullName>
        <ecNumber evidence="4">2.7.-.-</ecNumber>
    </recommendedName>
</protein>
<dbReference type="EMBL" id="HACG01007062">
    <property type="protein sequence ID" value="CEK53927.1"/>
    <property type="molecule type" value="Transcribed_RNA"/>
</dbReference>
<dbReference type="GO" id="GO:0032958">
    <property type="term" value="P:inositol phosphate biosynthetic process"/>
    <property type="evidence" value="ECO:0007669"/>
    <property type="project" value="InterPro"/>
</dbReference>
<feature type="non-terminal residue" evidence="5">
    <location>
        <position position="75"/>
    </location>
</feature>
<evidence type="ECO:0000256" key="1">
    <source>
        <dbReference type="ARBA" id="ARBA00007374"/>
    </source>
</evidence>
<reference evidence="5" key="1">
    <citation type="submission" date="2014-12" db="EMBL/GenBank/DDBJ databases">
        <title>Insight into the proteome of Arion vulgaris.</title>
        <authorList>
            <person name="Aradska J."/>
            <person name="Bulat T."/>
            <person name="Smidak R."/>
            <person name="Sarate P."/>
            <person name="Gangsoo J."/>
            <person name="Sialana F."/>
            <person name="Bilban M."/>
            <person name="Lubec G."/>
        </authorList>
    </citation>
    <scope>NUCLEOTIDE SEQUENCE</scope>
    <source>
        <tissue evidence="5">Skin</tissue>
    </source>
</reference>
<sequence length="75" mass="8596">GRQLNDDEVKSQIVKFLFSGQDFHVELVESILYQLTNLKNVLEQLDGYRFYSSSLLIIYEGNVQGSNEGSSYETE</sequence>
<evidence type="ECO:0000313" key="5">
    <source>
        <dbReference type="EMBL" id="CEK53927.1"/>
    </source>
</evidence>
<dbReference type="PANTHER" id="PTHR12400:SF21">
    <property type="entry name" value="KINASE"/>
    <property type="match status" value="1"/>
</dbReference>
<dbReference type="PANTHER" id="PTHR12400">
    <property type="entry name" value="INOSITOL POLYPHOSPHATE KINASE"/>
    <property type="match status" value="1"/>
</dbReference>
<dbReference type="AlphaFoldDB" id="A0A0B6YCC6"/>
<dbReference type="GO" id="GO:0000828">
    <property type="term" value="F:inositol hexakisphosphate kinase activity"/>
    <property type="evidence" value="ECO:0007669"/>
    <property type="project" value="TreeGrafter"/>
</dbReference>
<dbReference type="GO" id="GO:0046854">
    <property type="term" value="P:phosphatidylinositol phosphate biosynthetic process"/>
    <property type="evidence" value="ECO:0007669"/>
    <property type="project" value="TreeGrafter"/>
</dbReference>
<keyword evidence="3 4" id="KW-0418">Kinase</keyword>
<keyword evidence="2 4" id="KW-0808">Transferase</keyword>
<dbReference type="Pfam" id="PF03770">
    <property type="entry name" value="IPK"/>
    <property type="match status" value="1"/>
</dbReference>
<dbReference type="GO" id="GO:0005634">
    <property type="term" value="C:nucleus"/>
    <property type="evidence" value="ECO:0007669"/>
    <property type="project" value="TreeGrafter"/>
</dbReference>
<evidence type="ECO:0000256" key="4">
    <source>
        <dbReference type="RuleBase" id="RU363090"/>
    </source>
</evidence>
<proteinExistence type="inferred from homology"/>
<dbReference type="InterPro" id="IPR038286">
    <property type="entry name" value="IPK_sf"/>
</dbReference>
<dbReference type="InterPro" id="IPR005522">
    <property type="entry name" value="IPK"/>
</dbReference>
<evidence type="ECO:0000256" key="3">
    <source>
        <dbReference type="ARBA" id="ARBA00022777"/>
    </source>
</evidence>
<organism evidence="5">
    <name type="scientific">Arion vulgaris</name>
    <dbReference type="NCBI Taxonomy" id="1028688"/>
    <lineage>
        <taxon>Eukaryota</taxon>
        <taxon>Metazoa</taxon>
        <taxon>Spiralia</taxon>
        <taxon>Lophotrochozoa</taxon>
        <taxon>Mollusca</taxon>
        <taxon>Gastropoda</taxon>
        <taxon>Heterobranchia</taxon>
        <taxon>Euthyneura</taxon>
        <taxon>Panpulmonata</taxon>
        <taxon>Eupulmonata</taxon>
        <taxon>Stylommatophora</taxon>
        <taxon>Helicina</taxon>
        <taxon>Arionoidea</taxon>
        <taxon>Arionidae</taxon>
        <taxon>Arion</taxon>
    </lineage>
</organism>
<accession>A0A0B6YCC6</accession>
<feature type="non-terminal residue" evidence="5">
    <location>
        <position position="1"/>
    </location>
</feature>
<dbReference type="GO" id="GO:0005737">
    <property type="term" value="C:cytoplasm"/>
    <property type="evidence" value="ECO:0007669"/>
    <property type="project" value="TreeGrafter"/>
</dbReference>
<evidence type="ECO:0000256" key="2">
    <source>
        <dbReference type="ARBA" id="ARBA00022679"/>
    </source>
</evidence>
<name>A0A0B6YCC6_9EUPU</name>
<gene>
    <name evidence="5" type="primary">ORF21565</name>
</gene>
<dbReference type="EC" id="2.7.-.-" evidence="4"/>
<dbReference type="Gene3D" id="3.30.470.160">
    <property type="entry name" value="Inositol polyphosphate kinase"/>
    <property type="match status" value="1"/>
</dbReference>
<dbReference type="SUPFAM" id="SSF56104">
    <property type="entry name" value="SAICAR synthase-like"/>
    <property type="match status" value="1"/>
</dbReference>